<comment type="caution">
    <text evidence="4">The sequence shown here is derived from an EMBL/GenBank/DDBJ whole genome shotgun (WGS) entry which is preliminary data.</text>
</comment>
<protein>
    <recommendedName>
        <fullName evidence="3">Peptidase M1 membrane alanine aminopeptidase domain-containing protein</fullName>
    </recommendedName>
</protein>
<dbReference type="Gene3D" id="1.10.390.10">
    <property type="entry name" value="Neutral Protease Domain 2"/>
    <property type="match status" value="1"/>
</dbReference>
<feature type="domain" description="Peptidase M1 membrane alanine aminopeptidase" evidence="3">
    <location>
        <begin position="423"/>
        <end position="545"/>
    </location>
</feature>
<evidence type="ECO:0000256" key="2">
    <source>
        <dbReference type="SAM" id="SignalP"/>
    </source>
</evidence>
<feature type="chain" id="PRO_5020946734" description="Peptidase M1 membrane alanine aminopeptidase domain-containing protein" evidence="2">
    <location>
        <begin position="29"/>
        <end position="654"/>
    </location>
</feature>
<feature type="signal peptide" evidence="2">
    <location>
        <begin position="1"/>
        <end position="28"/>
    </location>
</feature>
<sequence length="654" mass="70351">MTKFPVAETWLMAGALCLPMGLFGQATAPPTAPAATDGQDQGQPEPMPPPKGKVLFSRDGSTAAGTSKVAIPEDAKILPEVTDAERDALTVLAYDFDVHLTPASAELAVRVGMTVRNDGAVPLTRLVLSVSSSLRWESFSGQVAGGQGKLAFLQHTTDTDADHTGKVSEAVVTLPAALAPGASYELAAVYSGTVGQSSGRLDRIGAPAQQARQADWDEIGRDGTSLRGFGEVLWYPVAAAPVFLGDGAKFVQAIGRARYRNEKTTGRLRLAIEYVGEAPHSAYFCGRLEQLTAHSENQNVPVAESPGIATAEFPMETLGFRTLSLFVTDKPETIAEGGLLSAVTEQDEAFKSYEAAARLVQPMLADWFGAAGPAEPLRIIDHPGQAFEDGALLVMSMRAADPQALAPAMAQALSHAWMPLRQPWIEEGLAQWMYLMWLERTSGRDAAVSELQHEAVALAFAEPQADAGGAFPAGQSLLEARDEVYYRTKAAAVWWMLRTLVGEDELKQVLQSYRKDAKGSDDPKRLEKALELKTGKSFGWFFDDWVYADKGLPDLSIVQVTPSALRATGPKGQGWLVAVEVRNDGDAVADVPVTVRSGALTATQRVRVPGRSNVSTRILFQKTPEEVLVNDGEVPEMRTSTHSRRITVEPVETK</sequence>
<proteinExistence type="predicted"/>
<organism evidence="4 5">
    <name type="scientific">Granulicella sibirica</name>
    <dbReference type="NCBI Taxonomy" id="2479048"/>
    <lineage>
        <taxon>Bacteria</taxon>
        <taxon>Pseudomonadati</taxon>
        <taxon>Acidobacteriota</taxon>
        <taxon>Terriglobia</taxon>
        <taxon>Terriglobales</taxon>
        <taxon>Acidobacteriaceae</taxon>
        <taxon>Granulicella</taxon>
    </lineage>
</organism>
<evidence type="ECO:0000313" key="4">
    <source>
        <dbReference type="EMBL" id="RXH54420.1"/>
    </source>
</evidence>
<dbReference type="InterPro" id="IPR014782">
    <property type="entry name" value="Peptidase_M1_dom"/>
</dbReference>
<dbReference type="Proteomes" id="UP000289437">
    <property type="component" value="Unassembled WGS sequence"/>
</dbReference>
<name>A0A4Q0SWU5_9BACT</name>
<dbReference type="GO" id="GO:0008270">
    <property type="term" value="F:zinc ion binding"/>
    <property type="evidence" value="ECO:0007669"/>
    <property type="project" value="InterPro"/>
</dbReference>
<keyword evidence="5" id="KW-1185">Reference proteome</keyword>
<reference evidence="4 5" key="1">
    <citation type="submission" date="2018-11" db="EMBL/GenBank/DDBJ databases">
        <authorList>
            <person name="Mardanov A.V."/>
            <person name="Ravin N.V."/>
            <person name="Dedysh S.N."/>
        </authorList>
    </citation>
    <scope>NUCLEOTIDE SEQUENCE [LARGE SCALE GENOMIC DNA]</scope>
    <source>
        <strain evidence="4 5">AF10</strain>
    </source>
</reference>
<keyword evidence="2" id="KW-0732">Signal</keyword>
<feature type="region of interest" description="Disordered" evidence="1">
    <location>
        <begin position="28"/>
        <end position="59"/>
    </location>
</feature>
<gene>
    <name evidence="4" type="ORF">GRAN_4716</name>
</gene>
<dbReference type="Pfam" id="PF01433">
    <property type="entry name" value="Peptidase_M1"/>
    <property type="match status" value="1"/>
</dbReference>
<accession>A0A4Q0SWU5</accession>
<dbReference type="AlphaFoldDB" id="A0A4Q0SWU5"/>
<dbReference type="RefSeq" id="WP_128915304.1">
    <property type="nucleotide sequence ID" value="NZ_RDSM01000004.1"/>
</dbReference>
<dbReference type="OrthoDB" id="106682at2"/>
<dbReference type="InterPro" id="IPR027268">
    <property type="entry name" value="Peptidase_M4/M1_CTD_sf"/>
</dbReference>
<evidence type="ECO:0000259" key="3">
    <source>
        <dbReference type="Pfam" id="PF01433"/>
    </source>
</evidence>
<dbReference type="GO" id="GO:0008237">
    <property type="term" value="F:metallopeptidase activity"/>
    <property type="evidence" value="ECO:0007669"/>
    <property type="project" value="InterPro"/>
</dbReference>
<dbReference type="SUPFAM" id="SSF55486">
    <property type="entry name" value="Metalloproteases ('zincins'), catalytic domain"/>
    <property type="match status" value="1"/>
</dbReference>
<evidence type="ECO:0000256" key="1">
    <source>
        <dbReference type="SAM" id="MobiDB-lite"/>
    </source>
</evidence>
<evidence type="ECO:0000313" key="5">
    <source>
        <dbReference type="Proteomes" id="UP000289437"/>
    </source>
</evidence>
<dbReference type="EMBL" id="RDSM01000004">
    <property type="protein sequence ID" value="RXH54420.1"/>
    <property type="molecule type" value="Genomic_DNA"/>
</dbReference>
<reference evidence="5" key="2">
    <citation type="submission" date="2019-02" db="EMBL/GenBank/DDBJ databases">
        <title>Granulicella sibirica sp. nov., a psychrotolerant acidobacterium isolated from an organic soil layer in forested tundra, West Siberia.</title>
        <authorList>
            <person name="Oshkin I.Y."/>
            <person name="Kulichevskaya I.S."/>
            <person name="Rijpstra W.I.C."/>
            <person name="Sinninghe Damste J.S."/>
            <person name="Rakitin A.L."/>
            <person name="Ravin N.V."/>
            <person name="Dedysh S.N."/>
        </authorList>
    </citation>
    <scope>NUCLEOTIDE SEQUENCE [LARGE SCALE GENOMIC DNA]</scope>
    <source>
        <strain evidence="5">AF10</strain>
    </source>
</reference>